<dbReference type="CDD" id="cd00093">
    <property type="entry name" value="HTH_XRE"/>
    <property type="match status" value="1"/>
</dbReference>
<dbReference type="GO" id="GO:0003677">
    <property type="term" value="F:DNA binding"/>
    <property type="evidence" value="ECO:0007669"/>
    <property type="project" value="InterPro"/>
</dbReference>
<proteinExistence type="predicted"/>
<dbReference type="Proteomes" id="UP001064262">
    <property type="component" value="Unassembled WGS sequence"/>
</dbReference>
<dbReference type="AlphaFoldDB" id="A0A9J6PQS8"/>
<dbReference type="InterPro" id="IPR001387">
    <property type="entry name" value="Cro/C1-type_HTH"/>
</dbReference>
<comment type="caution">
    <text evidence="3">The sequence shown here is derived from an EMBL/GenBank/DDBJ whole genome shotgun (WGS) entry which is preliminary data.</text>
</comment>
<evidence type="ECO:0000313" key="4">
    <source>
        <dbReference type="Proteomes" id="UP001064262"/>
    </source>
</evidence>
<feature type="compositionally biased region" description="Basic and acidic residues" evidence="1">
    <location>
        <begin position="1"/>
        <end position="14"/>
    </location>
</feature>
<name>A0A9J6PQS8_9GAMM</name>
<keyword evidence="4" id="KW-1185">Reference proteome</keyword>
<dbReference type="Pfam" id="PF01381">
    <property type="entry name" value="HTH_3"/>
    <property type="match status" value="1"/>
</dbReference>
<feature type="domain" description="HTH cro/C1-type" evidence="2">
    <location>
        <begin position="85"/>
        <end position="140"/>
    </location>
</feature>
<evidence type="ECO:0000313" key="3">
    <source>
        <dbReference type="EMBL" id="MCU5780673.1"/>
    </source>
</evidence>
<dbReference type="Gene3D" id="1.10.260.40">
    <property type="entry name" value="lambda repressor-like DNA-binding domains"/>
    <property type="match status" value="1"/>
</dbReference>
<evidence type="ECO:0000259" key="2">
    <source>
        <dbReference type="PROSITE" id="PS50943"/>
    </source>
</evidence>
<organism evidence="3 4">
    <name type="scientific">Winslowiella arboricola</name>
    <dbReference type="NCBI Taxonomy" id="2978220"/>
    <lineage>
        <taxon>Bacteria</taxon>
        <taxon>Pseudomonadati</taxon>
        <taxon>Pseudomonadota</taxon>
        <taxon>Gammaproteobacteria</taxon>
        <taxon>Enterobacterales</taxon>
        <taxon>Erwiniaceae</taxon>
        <taxon>Winslowiella</taxon>
    </lineage>
</organism>
<gene>
    <name evidence="3" type="ORF">N5923_24565</name>
</gene>
<feature type="compositionally biased region" description="Polar residues" evidence="1">
    <location>
        <begin position="19"/>
        <end position="38"/>
    </location>
</feature>
<sequence length="162" mass="17576">MKDRAADSARDTINRIRAKQNSVKQSAGTVNATTSRTDIPSAKKSVSRQRASGLSQAITVDGRNTARLAIIKALLLGEMTQGEALKTLRIDVLGLKQESFARLVSVSRKTLSEVENDKGNYTSDIINKLFKPFGLQVGLVPTSRHMLATLFTEQGHIDAPAL</sequence>
<reference evidence="3" key="1">
    <citation type="submission" date="2022-09" db="EMBL/GenBank/DDBJ databases">
        <title>Winslowiella arboricola sp. nov., isolated from bleeding cankers on broadleaf hosts.</title>
        <authorList>
            <person name="Brady C."/>
            <person name="Kaur S."/>
            <person name="Crampton B."/>
            <person name="Maddock D."/>
            <person name="Arnold D."/>
            <person name="Denman S."/>
        </authorList>
    </citation>
    <scope>NUCLEOTIDE SEQUENCE</scope>
    <source>
        <strain evidence="3">BAC 15a-03b</strain>
    </source>
</reference>
<dbReference type="PROSITE" id="PS50943">
    <property type="entry name" value="HTH_CROC1"/>
    <property type="match status" value="1"/>
</dbReference>
<dbReference type="RefSeq" id="WP_267142272.1">
    <property type="nucleotide sequence ID" value="NZ_JAODIL010000068.1"/>
</dbReference>
<protein>
    <submittedName>
        <fullName evidence="3">Helix-turn-helix domain-containing protein</fullName>
    </submittedName>
</protein>
<evidence type="ECO:0000256" key="1">
    <source>
        <dbReference type="SAM" id="MobiDB-lite"/>
    </source>
</evidence>
<feature type="region of interest" description="Disordered" evidence="1">
    <location>
        <begin position="1"/>
        <end position="46"/>
    </location>
</feature>
<accession>A0A9J6PQS8</accession>
<dbReference type="SUPFAM" id="SSF47413">
    <property type="entry name" value="lambda repressor-like DNA-binding domains"/>
    <property type="match status" value="1"/>
</dbReference>
<dbReference type="SMART" id="SM00530">
    <property type="entry name" value="HTH_XRE"/>
    <property type="match status" value="1"/>
</dbReference>
<dbReference type="InterPro" id="IPR010982">
    <property type="entry name" value="Lambda_DNA-bd_dom_sf"/>
</dbReference>
<dbReference type="EMBL" id="JAODIM010000043">
    <property type="protein sequence ID" value="MCU5780673.1"/>
    <property type="molecule type" value="Genomic_DNA"/>
</dbReference>